<organism evidence="1 2">
    <name type="scientific">Pseudovibrio ascidiaceicola</name>
    <dbReference type="NCBI Taxonomy" id="285279"/>
    <lineage>
        <taxon>Bacteria</taxon>
        <taxon>Pseudomonadati</taxon>
        <taxon>Pseudomonadota</taxon>
        <taxon>Alphaproteobacteria</taxon>
        <taxon>Hyphomicrobiales</taxon>
        <taxon>Stappiaceae</taxon>
        <taxon>Pseudovibrio</taxon>
    </lineage>
</organism>
<keyword evidence="1" id="KW-0812">Transmembrane</keyword>
<reference evidence="1 2" key="1">
    <citation type="submission" date="2016-10" db="EMBL/GenBank/DDBJ databases">
        <authorList>
            <person name="Varghese N."/>
            <person name="Submissions S."/>
        </authorList>
    </citation>
    <scope>NUCLEOTIDE SEQUENCE [LARGE SCALE GENOMIC DNA]</scope>
    <source>
        <strain evidence="1 2">DSM 16392</strain>
    </source>
</reference>
<gene>
    <name evidence="1" type="ORF">SAMN04488518_11317</name>
</gene>
<keyword evidence="2" id="KW-1185">Reference proteome</keyword>
<protein>
    <submittedName>
        <fullName evidence="1">Transmembrane transcriptional regulator (Anti-sigma factor RsiW)</fullName>
    </submittedName>
</protein>
<sequence length="253" mass="27635">MTYPDEHLRSYLAGSLDPETAQQIEADLENDPILEQRLLALEGLRPVVQQGFAEIPETDHLKELEHKIFAQPTAANDHASAPSFVRTWGGRAATLVVGLAMGTSLIYWADDTPDWRQEVASYQALYVKETIASLDRSEHELKQELVAASTVVGQQLNLSDLNDLDGLKLLRTQVLGHEGAPLIQIVFADPNGAPVAFCILKDTDAAGTSMQSTSLKGMASADWTGNGYRYLVIGGQNQSRIDTVAKQIHSRVL</sequence>
<dbReference type="Proteomes" id="UP000199598">
    <property type="component" value="Unassembled WGS sequence"/>
</dbReference>
<evidence type="ECO:0000313" key="2">
    <source>
        <dbReference type="Proteomes" id="UP000199598"/>
    </source>
</evidence>
<keyword evidence="1" id="KW-0472">Membrane</keyword>
<evidence type="ECO:0000313" key="1">
    <source>
        <dbReference type="EMBL" id="SFK97768.1"/>
    </source>
</evidence>
<name>A0A1I4DVR7_9HYPH</name>
<accession>A0A1I4DVR7</accession>
<dbReference type="RefSeq" id="WP_093522546.1">
    <property type="nucleotide sequence ID" value="NZ_FOSK01000013.1"/>
</dbReference>
<dbReference type="EMBL" id="FOSK01000013">
    <property type="protein sequence ID" value="SFK97768.1"/>
    <property type="molecule type" value="Genomic_DNA"/>
</dbReference>
<proteinExistence type="predicted"/>
<comment type="caution">
    <text evidence="1">The sequence shown here is derived from an EMBL/GenBank/DDBJ whole genome shotgun (WGS) entry which is preliminary data.</text>
</comment>